<comment type="caution">
    <text evidence="5">The sequence shown here is derived from an EMBL/GenBank/DDBJ whole genome shotgun (WGS) entry which is preliminary data.</text>
</comment>
<name>A0A520L015_9EURY</name>
<evidence type="ECO:0000259" key="4">
    <source>
        <dbReference type="SMART" id="SM00670"/>
    </source>
</evidence>
<dbReference type="GO" id="GO:0030490">
    <property type="term" value="P:maturation of SSU-rRNA"/>
    <property type="evidence" value="ECO:0007669"/>
    <property type="project" value="TreeGrafter"/>
</dbReference>
<keyword evidence="5" id="KW-0238">DNA-binding</keyword>
<dbReference type="GO" id="GO:0003677">
    <property type="term" value="F:DNA binding"/>
    <property type="evidence" value="ECO:0007669"/>
    <property type="project" value="UniProtKB-KW"/>
</dbReference>
<sequence>MADKIFVLDTSVFILGYDVGGMKAVTVPEVVDELLGKKKVFLDIAVKKGLRIESSRKESIKRVKKIAKETGDIEKLSSTDISLLAKAIDCGEDAIVLSDDYAIQNVCSKFGMQFEGIQQGEIKRDIIWKKRCVGCKRIYEKGDICPICGSKLKIKVVKKGERNK</sequence>
<evidence type="ECO:0000256" key="1">
    <source>
        <dbReference type="ARBA" id="ARBA00022722"/>
    </source>
</evidence>
<protein>
    <submittedName>
        <fullName evidence="5">DNA-binding protein</fullName>
    </submittedName>
</protein>
<gene>
    <name evidence="5" type="ORF">EF807_00955</name>
</gene>
<evidence type="ECO:0000313" key="6">
    <source>
        <dbReference type="Proteomes" id="UP000320766"/>
    </source>
</evidence>
<dbReference type="GO" id="GO:0016787">
    <property type="term" value="F:hydrolase activity"/>
    <property type="evidence" value="ECO:0007669"/>
    <property type="project" value="UniProtKB-KW"/>
</dbReference>
<dbReference type="Proteomes" id="UP000320766">
    <property type="component" value="Unassembled WGS sequence"/>
</dbReference>
<dbReference type="EMBL" id="RXIL01000018">
    <property type="protein sequence ID" value="RZN73172.1"/>
    <property type="molecule type" value="Genomic_DNA"/>
</dbReference>
<dbReference type="PANTHER" id="PTHR12814">
    <property type="entry name" value="RNA-BINDING PROTEIN NOB1"/>
    <property type="match status" value="1"/>
</dbReference>
<dbReference type="AlphaFoldDB" id="A0A520L015"/>
<dbReference type="CDD" id="cd09876">
    <property type="entry name" value="PIN_Nob1-like"/>
    <property type="match status" value="1"/>
</dbReference>
<evidence type="ECO:0000256" key="3">
    <source>
        <dbReference type="ARBA" id="ARBA00022801"/>
    </source>
</evidence>
<evidence type="ECO:0000313" key="5">
    <source>
        <dbReference type="EMBL" id="RZN73172.1"/>
    </source>
</evidence>
<dbReference type="InterPro" id="IPR029060">
    <property type="entry name" value="PIN-like_dom_sf"/>
</dbReference>
<dbReference type="SMART" id="SM00670">
    <property type="entry name" value="PINc"/>
    <property type="match status" value="1"/>
</dbReference>
<accession>A0A520L015</accession>
<dbReference type="PANTHER" id="PTHR12814:SF2">
    <property type="entry name" value="RNA-BINDING PROTEIN NOB1"/>
    <property type="match status" value="1"/>
</dbReference>
<proteinExistence type="predicted"/>
<feature type="domain" description="PIN" evidence="4">
    <location>
        <begin position="4"/>
        <end position="105"/>
    </location>
</feature>
<keyword evidence="1" id="KW-0540">Nuclease</keyword>
<dbReference type="Gene3D" id="2.20.28.10">
    <property type="match status" value="1"/>
</dbReference>
<dbReference type="GO" id="GO:0004521">
    <property type="term" value="F:RNA endonuclease activity"/>
    <property type="evidence" value="ECO:0007669"/>
    <property type="project" value="TreeGrafter"/>
</dbReference>
<keyword evidence="3" id="KW-0378">Hydrolase</keyword>
<evidence type="ECO:0000256" key="2">
    <source>
        <dbReference type="ARBA" id="ARBA00022723"/>
    </source>
</evidence>
<dbReference type="Pfam" id="PF17146">
    <property type="entry name" value="PIN_6"/>
    <property type="match status" value="1"/>
</dbReference>
<reference evidence="5 6" key="1">
    <citation type="journal article" date="2019" name="Nat. Microbiol.">
        <title>Wide diversity of methane and short-chain alkane metabolisms in uncultured archaea.</title>
        <authorList>
            <person name="Borrel G."/>
            <person name="Adam P.S."/>
            <person name="McKay L.J."/>
            <person name="Chen L.X."/>
            <person name="Sierra-Garcia I.N."/>
            <person name="Sieber C.M."/>
            <person name="Letourneur Q."/>
            <person name="Ghozlane A."/>
            <person name="Andersen G.L."/>
            <person name="Li W.J."/>
            <person name="Hallam S.J."/>
            <person name="Muyzer G."/>
            <person name="de Oliveira V.M."/>
            <person name="Inskeep W.P."/>
            <person name="Banfield J.F."/>
            <person name="Gribaldo S."/>
        </authorList>
    </citation>
    <scope>NUCLEOTIDE SEQUENCE [LARGE SCALE GENOMIC DNA]</scope>
    <source>
        <strain evidence="5">NM1b</strain>
    </source>
</reference>
<dbReference type="Gene3D" id="3.40.50.1010">
    <property type="entry name" value="5'-nuclease"/>
    <property type="match status" value="1"/>
</dbReference>
<dbReference type="InterPro" id="IPR033411">
    <property type="entry name" value="Ribonuclease_PIN"/>
</dbReference>
<dbReference type="InterPro" id="IPR002716">
    <property type="entry name" value="PIN_dom"/>
</dbReference>
<keyword evidence="2" id="KW-0479">Metal-binding</keyword>
<organism evidence="5 6">
    <name type="scientific">Candidatus Methanolliviera hydrocarbonicum</name>
    <dbReference type="NCBI Taxonomy" id="2491085"/>
    <lineage>
        <taxon>Archaea</taxon>
        <taxon>Methanobacteriati</taxon>
        <taxon>Methanobacteriota</taxon>
        <taxon>Candidatus Methanoliparia</taxon>
        <taxon>Candidatus Methanoliparales</taxon>
        <taxon>Candidatus Methanollivieraceae</taxon>
        <taxon>Candidatus Methanolliviera</taxon>
    </lineage>
</organism>
<dbReference type="SUPFAM" id="SSF88723">
    <property type="entry name" value="PIN domain-like"/>
    <property type="match status" value="1"/>
</dbReference>
<dbReference type="GO" id="GO:0046872">
    <property type="term" value="F:metal ion binding"/>
    <property type="evidence" value="ECO:0007669"/>
    <property type="project" value="UniProtKB-KW"/>
</dbReference>
<dbReference type="GO" id="GO:0030688">
    <property type="term" value="C:preribosome, small subunit precursor"/>
    <property type="evidence" value="ECO:0007669"/>
    <property type="project" value="TreeGrafter"/>
</dbReference>
<dbReference type="InterPro" id="IPR039907">
    <property type="entry name" value="NOB1"/>
</dbReference>